<organism evidence="2 3">
    <name type="scientific">Lichenifustis flavocetrariae</name>
    <dbReference type="NCBI Taxonomy" id="2949735"/>
    <lineage>
        <taxon>Bacteria</taxon>
        <taxon>Pseudomonadati</taxon>
        <taxon>Pseudomonadota</taxon>
        <taxon>Alphaproteobacteria</taxon>
        <taxon>Hyphomicrobiales</taxon>
        <taxon>Lichenihabitantaceae</taxon>
        <taxon>Lichenifustis</taxon>
    </lineage>
</organism>
<keyword evidence="1" id="KW-0472">Membrane</keyword>
<dbReference type="AlphaFoldDB" id="A0AA41Z0J3"/>
<comment type="caution">
    <text evidence="2">The sequence shown here is derived from an EMBL/GenBank/DDBJ whole genome shotgun (WGS) entry which is preliminary data.</text>
</comment>
<evidence type="ECO:0000313" key="2">
    <source>
        <dbReference type="EMBL" id="MCW6510687.1"/>
    </source>
</evidence>
<evidence type="ECO:0000256" key="1">
    <source>
        <dbReference type="SAM" id="Phobius"/>
    </source>
</evidence>
<name>A0AA41Z0J3_9HYPH</name>
<proteinExistence type="predicted"/>
<dbReference type="Proteomes" id="UP001165667">
    <property type="component" value="Unassembled WGS sequence"/>
</dbReference>
<keyword evidence="1" id="KW-1133">Transmembrane helix</keyword>
<feature type="transmembrane region" description="Helical" evidence="1">
    <location>
        <begin position="58"/>
        <end position="78"/>
    </location>
</feature>
<keyword evidence="3" id="KW-1185">Reference proteome</keyword>
<dbReference type="RefSeq" id="WP_282587062.1">
    <property type="nucleotide sequence ID" value="NZ_JAMOIM010000017.1"/>
</dbReference>
<accession>A0AA41Z0J3</accession>
<dbReference type="EMBL" id="JAMOIM010000017">
    <property type="protein sequence ID" value="MCW6510687.1"/>
    <property type="molecule type" value="Genomic_DNA"/>
</dbReference>
<reference evidence="2" key="1">
    <citation type="submission" date="2022-05" db="EMBL/GenBank/DDBJ databases">
        <authorList>
            <person name="Pankratov T."/>
        </authorList>
    </citation>
    <scope>NUCLEOTIDE SEQUENCE</scope>
    <source>
        <strain evidence="2">BP6-180914</strain>
    </source>
</reference>
<sequence length="87" mass="9895">MFFEDPIEGRAGQDLAVKFEHDLNIIRRDIVSVLQETAHVRASMTKFSSSKPAVSKRFIVLSGVVCFMLMVALILFQVQLQAWFSFT</sequence>
<protein>
    <submittedName>
        <fullName evidence="2">Uncharacterized protein</fullName>
    </submittedName>
</protein>
<gene>
    <name evidence="2" type="ORF">M8523_21975</name>
</gene>
<keyword evidence="1" id="KW-0812">Transmembrane</keyword>
<evidence type="ECO:0000313" key="3">
    <source>
        <dbReference type="Proteomes" id="UP001165667"/>
    </source>
</evidence>